<dbReference type="OrthoDB" id="3677688at2"/>
<dbReference type="EMBL" id="CP015163">
    <property type="protein sequence ID" value="AXB48071.1"/>
    <property type="molecule type" value="Genomic_DNA"/>
</dbReference>
<protein>
    <recommendedName>
        <fullName evidence="1">DUF4097 domain-containing protein</fullName>
    </recommendedName>
</protein>
<dbReference type="Pfam" id="PF13349">
    <property type="entry name" value="DUF4097"/>
    <property type="match status" value="1"/>
</dbReference>
<sequence>MSAGVTGEGPQEQPDEQLVRTGNFAATGPIELDVSITVGRVEIVLTDAEAETEAEAIVELRHEPSAQAPWADGVNAVLSWVTERFGDQFDTDILGSPAEAVRQSRIEQVGDQVIVRGPKALPLRKVPLHVVVHAPRGSHLGIRAGAADVTVTGTAGRANISTGSGDVSLGETKAAANVRTGSGEIQLGPTTYGLQVRSGSGAVRLAAPSGSATVVTGTGDIWLGAVAGDVMVRSGSGDLTVAEAKSGSMELNTGSGEIRFGVASGVIAEVDVSTVSGRVSSELPVRETPPEEPAAVRARMRTGSGDAVVTSAGT</sequence>
<dbReference type="AlphaFoldDB" id="A0A344LJ47"/>
<dbReference type="RefSeq" id="WP_113697142.1">
    <property type="nucleotide sequence ID" value="NZ_CP015163.1"/>
</dbReference>
<evidence type="ECO:0000313" key="2">
    <source>
        <dbReference type="EMBL" id="AXB48071.1"/>
    </source>
</evidence>
<gene>
    <name evidence="2" type="ORF">A4R43_41210</name>
</gene>
<evidence type="ECO:0000313" key="3">
    <source>
        <dbReference type="Proteomes" id="UP000250434"/>
    </source>
</evidence>
<dbReference type="PANTHER" id="PTHR34094">
    <property type="match status" value="1"/>
</dbReference>
<proteinExistence type="predicted"/>
<dbReference type="Gene3D" id="2.160.20.120">
    <property type="match status" value="1"/>
</dbReference>
<reference evidence="2 3" key="1">
    <citation type="submission" date="2016-04" db="EMBL/GenBank/DDBJ databases">
        <title>Complete genome sequence and analysis of deep-sea sediment isolate, Amycolatopsis sp. WP1.</title>
        <authorList>
            <person name="Wang H."/>
            <person name="Chen S."/>
            <person name="Wu Q."/>
        </authorList>
    </citation>
    <scope>NUCLEOTIDE SEQUENCE [LARGE SCALE GENOMIC DNA]</scope>
    <source>
        <strain evidence="2 3">WP1</strain>
    </source>
</reference>
<organism evidence="2 3">
    <name type="scientific">Amycolatopsis albispora</name>
    <dbReference type="NCBI Taxonomy" id="1804986"/>
    <lineage>
        <taxon>Bacteria</taxon>
        <taxon>Bacillati</taxon>
        <taxon>Actinomycetota</taxon>
        <taxon>Actinomycetes</taxon>
        <taxon>Pseudonocardiales</taxon>
        <taxon>Pseudonocardiaceae</taxon>
        <taxon>Amycolatopsis</taxon>
    </lineage>
</organism>
<evidence type="ECO:0000259" key="1">
    <source>
        <dbReference type="Pfam" id="PF13349"/>
    </source>
</evidence>
<name>A0A344LJ47_9PSEU</name>
<feature type="domain" description="DUF4097" evidence="1">
    <location>
        <begin position="194"/>
        <end position="287"/>
    </location>
</feature>
<dbReference type="InterPro" id="IPR025164">
    <property type="entry name" value="Toastrack_DUF4097"/>
</dbReference>
<dbReference type="PANTHER" id="PTHR34094:SF1">
    <property type="entry name" value="PROTEIN FAM185A"/>
    <property type="match status" value="1"/>
</dbReference>
<accession>A0A344LJ47</accession>
<dbReference type="KEGG" id="aab:A4R43_41210"/>
<keyword evidence="3" id="KW-1185">Reference proteome</keyword>
<dbReference type="Proteomes" id="UP000250434">
    <property type="component" value="Chromosome"/>
</dbReference>